<evidence type="ECO:0000259" key="21">
    <source>
        <dbReference type="PROSITE" id="PS51473"/>
    </source>
</evidence>
<keyword evidence="3" id="KW-0723">Serine/threonine-protein kinase</keyword>
<dbReference type="InParanoid" id="A0A7N2R5L2"/>
<feature type="chain" id="PRO_5029501014" description="non-specific serine/threonine protein kinase" evidence="19">
    <location>
        <begin position="44"/>
        <end position="676"/>
    </location>
</feature>
<dbReference type="CDD" id="cd14066">
    <property type="entry name" value="STKc_IRAK"/>
    <property type="match status" value="1"/>
</dbReference>
<evidence type="ECO:0000256" key="12">
    <source>
        <dbReference type="ARBA" id="ARBA00023136"/>
    </source>
</evidence>
<proteinExistence type="predicted"/>
<dbReference type="GO" id="GO:0005524">
    <property type="term" value="F:ATP binding"/>
    <property type="evidence" value="ECO:0007669"/>
    <property type="project" value="UniProtKB-KW"/>
</dbReference>
<evidence type="ECO:0000256" key="13">
    <source>
        <dbReference type="ARBA" id="ARBA00023157"/>
    </source>
</evidence>
<evidence type="ECO:0000256" key="15">
    <source>
        <dbReference type="ARBA" id="ARBA00023180"/>
    </source>
</evidence>
<keyword evidence="8" id="KW-0547">Nucleotide-binding</keyword>
<keyword evidence="23" id="KW-1185">Reference proteome</keyword>
<evidence type="ECO:0000256" key="18">
    <source>
        <dbReference type="SAM" id="Phobius"/>
    </source>
</evidence>
<dbReference type="InterPro" id="IPR001245">
    <property type="entry name" value="Ser-Thr/Tyr_kinase_cat_dom"/>
</dbReference>
<keyword evidence="5 18" id="KW-0812">Transmembrane</keyword>
<dbReference type="SUPFAM" id="SSF56112">
    <property type="entry name" value="Protein kinase-like (PK-like)"/>
    <property type="match status" value="1"/>
</dbReference>
<dbReference type="Gene3D" id="3.30.200.20">
    <property type="entry name" value="Phosphorylase Kinase, domain 1"/>
    <property type="match status" value="1"/>
</dbReference>
<feature type="domain" description="Gnk2-homologous" evidence="21">
    <location>
        <begin position="44"/>
        <end position="146"/>
    </location>
</feature>
<keyword evidence="10" id="KW-0067">ATP-binding</keyword>
<evidence type="ECO:0000256" key="11">
    <source>
        <dbReference type="ARBA" id="ARBA00022989"/>
    </source>
</evidence>
<dbReference type="Pfam" id="PF07714">
    <property type="entry name" value="PK_Tyr_Ser-Thr"/>
    <property type="match status" value="1"/>
</dbReference>
<keyword evidence="14" id="KW-0675">Receptor</keyword>
<reference evidence="22 23" key="1">
    <citation type="journal article" date="2016" name="G3 (Bethesda)">
        <title>First Draft Assembly and Annotation of the Genome of a California Endemic Oak Quercus lobata Nee (Fagaceae).</title>
        <authorList>
            <person name="Sork V.L."/>
            <person name="Fitz-Gibbon S.T."/>
            <person name="Puiu D."/>
            <person name="Crepeau M."/>
            <person name="Gugger P.F."/>
            <person name="Sherman R."/>
            <person name="Stevens K."/>
            <person name="Langley C.H."/>
            <person name="Pellegrini M."/>
            <person name="Salzberg S.L."/>
        </authorList>
    </citation>
    <scope>NUCLEOTIDE SEQUENCE [LARGE SCALE GENOMIC DNA]</scope>
    <source>
        <strain evidence="22 23">cv. SW786</strain>
    </source>
</reference>
<evidence type="ECO:0000256" key="5">
    <source>
        <dbReference type="ARBA" id="ARBA00022692"/>
    </source>
</evidence>
<keyword evidence="13" id="KW-1015">Disulfide bond</keyword>
<evidence type="ECO:0000313" key="23">
    <source>
        <dbReference type="Proteomes" id="UP000594261"/>
    </source>
</evidence>
<dbReference type="AlphaFoldDB" id="A0A7N2R5L2"/>
<dbReference type="InterPro" id="IPR011009">
    <property type="entry name" value="Kinase-like_dom_sf"/>
</dbReference>
<dbReference type="OMA" id="CYASIGA"/>
<accession>A0A7N2R5L2</accession>
<dbReference type="GO" id="GO:0005886">
    <property type="term" value="C:plasma membrane"/>
    <property type="evidence" value="ECO:0007669"/>
    <property type="project" value="TreeGrafter"/>
</dbReference>
<evidence type="ECO:0000313" key="22">
    <source>
        <dbReference type="EnsemblPlants" id="QL05p075476:mrna"/>
    </source>
</evidence>
<evidence type="ECO:0000256" key="6">
    <source>
        <dbReference type="ARBA" id="ARBA00022729"/>
    </source>
</evidence>
<dbReference type="InterPro" id="IPR002902">
    <property type="entry name" value="GNK2"/>
</dbReference>
<keyword evidence="9" id="KW-0418">Kinase</keyword>
<dbReference type="Pfam" id="PF01657">
    <property type="entry name" value="Stress-antifung"/>
    <property type="match status" value="2"/>
</dbReference>
<dbReference type="FunFam" id="3.30.430.20:FF:000009">
    <property type="entry name" value="Cysteine-rich receptor-like protein kinase 28"/>
    <property type="match status" value="1"/>
</dbReference>
<sequence length="676" mass="75679">MPLFLSKTLRKLNMAQFHIVPPKVFQLHMLFVFLALLWDLAYADPPFYNCSNTGNYTVTSPFQNNLNNILLSLSSNASISKFYNTSTGNDTDRVYGLYMCLDYVTNESCHDCITTASQDISKLCPSTTEAVVWEEICQLRYSKKSFFGILDVTGNIPLDNQKNNSQPELFKSIVNVTLNTLAYQAAFNLSANMYATGEAAFQDKTIYALVQCTRDLSAIDCNLCLQSATADILRVYYYSVGARLLSRSCYLRYELYSFYEGTSNSSGSSQIGGGQMKLWMIVVVTVVSACLVIVLLGSYVYCRMMNKMGKKKILEHGIIQNIGSSSNLDIHHLHFQGRYESKSQEFPYFNLASLQAATNNFGDSNKLGQGGFGPVYKGILSDGKVVAIKRLSCYSEQGSEEFTNEVLLIMKLQHKNLVRLLGFCIDGEEKLLVYEFMPNSSLDVILFDPRNRAKLNWSRRLNIIAGIARGILYLHEDSRLRIIHRDLKASNVLLDYEMNPKISDFGMARIFAGNEGTTNTTTIVGTYGYMAPEYAMEGIYSIKSDVFSFGVLLLEIISGKGNAGFHQSKRASSLLAYAWKLWNEGKALELMDPLLIDSFNRDEFLRYVHIGLLCVQEDASDRPTMSAVVVMLKSETVSLSPPERPAFSMGRFTDNNETDPNCLSVSGLSISSIRPR</sequence>
<evidence type="ECO:0000259" key="20">
    <source>
        <dbReference type="PROSITE" id="PS50011"/>
    </source>
</evidence>
<dbReference type="Proteomes" id="UP000594261">
    <property type="component" value="Chromosome 5"/>
</dbReference>
<organism evidence="22 23">
    <name type="scientific">Quercus lobata</name>
    <name type="common">Valley oak</name>
    <dbReference type="NCBI Taxonomy" id="97700"/>
    <lineage>
        <taxon>Eukaryota</taxon>
        <taxon>Viridiplantae</taxon>
        <taxon>Streptophyta</taxon>
        <taxon>Embryophyta</taxon>
        <taxon>Tracheophyta</taxon>
        <taxon>Spermatophyta</taxon>
        <taxon>Magnoliopsida</taxon>
        <taxon>eudicotyledons</taxon>
        <taxon>Gunneridae</taxon>
        <taxon>Pentapetalae</taxon>
        <taxon>rosids</taxon>
        <taxon>fabids</taxon>
        <taxon>Fagales</taxon>
        <taxon>Fagaceae</taxon>
        <taxon>Quercus</taxon>
    </lineage>
</organism>
<evidence type="ECO:0000256" key="7">
    <source>
        <dbReference type="ARBA" id="ARBA00022737"/>
    </source>
</evidence>
<evidence type="ECO:0000256" key="19">
    <source>
        <dbReference type="SAM" id="SignalP"/>
    </source>
</evidence>
<dbReference type="PROSITE" id="PS00108">
    <property type="entry name" value="PROTEIN_KINASE_ST"/>
    <property type="match status" value="1"/>
</dbReference>
<comment type="catalytic activity">
    <reaction evidence="17">
        <text>L-seryl-[protein] + ATP = O-phospho-L-seryl-[protein] + ADP + H(+)</text>
        <dbReference type="Rhea" id="RHEA:17989"/>
        <dbReference type="Rhea" id="RHEA-COMP:9863"/>
        <dbReference type="Rhea" id="RHEA-COMP:11604"/>
        <dbReference type="ChEBI" id="CHEBI:15378"/>
        <dbReference type="ChEBI" id="CHEBI:29999"/>
        <dbReference type="ChEBI" id="CHEBI:30616"/>
        <dbReference type="ChEBI" id="CHEBI:83421"/>
        <dbReference type="ChEBI" id="CHEBI:456216"/>
        <dbReference type="EC" id="2.7.11.1"/>
    </reaction>
</comment>
<dbReference type="PANTHER" id="PTHR27002">
    <property type="entry name" value="RECEPTOR-LIKE SERINE/THREONINE-PROTEIN KINASE SD1-8"/>
    <property type="match status" value="1"/>
</dbReference>
<keyword evidence="4" id="KW-0808">Transferase</keyword>
<dbReference type="EMBL" id="LRBV02000005">
    <property type="status" value="NOT_ANNOTATED_CDS"/>
    <property type="molecule type" value="Genomic_DNA"/>
</dbReference>
<dbReference type="FunFam" id="1.10.510.10:FF:000060">
    <property type="entry name" value="G-type lectin S-receptor-like serine/threonine-protein kinase"/>
    <property type="match status" value="1"/>
</dbReference>
<evidence type="ECO:0000256" key="9">
    <source>
        <dbReference type="ARBA" id="ARBA00022777"/>
    </source>
</evidence>
<dbReference type="InterPro" id="IPR000719">
    <property type="entry name" value="Prot_kinase_dom"/>
</dbReference>
<dbReference type="FunFam" id="3.30.200.20:FF:001231">
    <property type="entry name" value="Cysteine-rich receptor-like protein kinase 10"/>
    <property type="match status" value="1"/>
</dbReference>
<dbReference type="EnsemblPlants" id="QL05p075476:mrna">
    <property type="protein sequence ID" value="QL05p075476:mrna"/>
    <property type="gene ID" value="QL05p075476"/>
</dbReference>
<keyword evidence="15" id="KW-0325">Glycoprotein</keyword>
<dbReference type="Gene3D" id="1.10.510.10">
    <property type="entry name" value="Transferase(Phosphotransferase) domain 1"/>
    <property type="match status" value="1"/>
</dbReference>
<evidence type="ECO:0000256" key="3">
    <source>
        <dbReference type="ARBA" id="ARBA00022527"/>
    </source>
</evidence>
<evidence type="ECO:0000256" key="10">
    <source>
        <dbReference type="ARBA" id="ARBA00022840"/>
    </source>
</evidence>
<dbReference type="PROSITE" id="PS51473">
    <property type="entry name" value="GNK2"/>
    <property type="match status" value="2"/>
</dbReference>
<dbReference type="SMART" id="SM00220">
    <property type="entry name" value="S_TKc"/>
    <property type="match status" value="1"/>
</dbReference>
<keyword evidence="7" id="KW-0677">Repeat</keyword>
<keyword evidence="11 18" id="KW-1133">Transmembrane helix</keyword>
<feature type="domain" description="Gnk2-homologous" evidence="21">
    <location>
        <begin position="152"/>
        <end position="258"/>
    </location>
</feature>
<feature type="domain" description="Protein kinase" evidence="20">
    <location>
        <begin position="361"/>
        <end position="637"/>
    </location>
</feature>
<keyword evidence="12 18" id="KW-0472">Membrane</keyword>
<evidence type="ECO:0000256" key="1">
    <source>
        <dbReference type="ARBA" id="ARBA00004167"/>
    </source>
</evidence>
<dbReference type="Gene3D" id="3.30.430.20">
    <property type="entry name" value="Gnk2 domain, C-X8-C-X2-C motif"/>
    <property type="match status" value="2"/>
</dbReference>
<evidence type="ECO:0000256" key="14">
    <source>
        <dbReference type="ARBA" id="ARBA00023170"/>
    </source>
</evidence>
<name>A0A7N2R5L2_QUELO</name>
<comment type="catalytic activity">
    <reaction evidence="16">
        <text>L-threonyl-[protein] + ATP = O-phospho-L-threonyl-[protein] + ADP + H(+)</text>
        <dbReference type="Rhea" id="RHEA:46608"/>
        <dbReference type="Rhea" id="RHEA-COMP:11060"/>
        <dbReference type="Rhea" id="RHEA-COMP:11605"/>
        <dbReference type="ChEBI" id="CHEBI:15378"/>
        <dbReference type="ChEBI" id="CHEBI:30013"/>
        <dbReference type="ChEBI" id="CHEBI:30616"/>
        <dbReference type="ChEBI" id="CHEBI:61977"/>
        <dbReference type="ChEBI" id="CHEBI:456216"/>
        <dbReference type="EC" id="2.7.11.1"/>
    </reaction>
</comment>
<dbReference type="FunFam" id="3.30.430.20:FF:000002">
    <property type="entry name" value="Cysteine-rich receptor-like protein kinase 10"/>
    <property type="match status" value="1"/>
</dbReference>
<evidence type="ECO:0000256" key="2">
    <source>
        <dbReference type="ARBA" id="ARBA00012513"/>
    </source>
</evidence>
<feature type="signal peptide" evidence="19">
    <location>
        <begin position="1"/>
        <end position="43"/>
    </location>
</feature>
<dbReference type="CDD" id="cd23509">
    <property type="entry name" value="Gnk2-like"/>
    <property type="match status" value="2"/>
</dbReference>
<dbReference type="PROSITE" id="PS50011">
    <property type="entry name" value="PROTEIN_KINASE_DOM"/>
    <property type="match status" value="1"/>
</dbReference>
<comment type="subcellular location">
    <subcellularLocation>
        <location evidence="1">Membrane</location>
        <topology evidence="1">Single-pass membrane protein</topology>
    </subcellularLocation>
</comment>
<evidence type="ECO:0000256" key="8">
    <source>
        <dbReference type="ARBA" id="ARBA00022741"/>
    </source>
</evidence>
<keyword evidence="6 19" id="KW-0732">Signal</keyword>
<evidence type="ECO:0000256" key="4">
    <source>
        <dbReference type="ARBA" id="ARBA00022679"/>
    </source>
</evidence>
<feature type="transmembrane region" description="Helical" evidence="18">
    <location>
        <begin position="278"/>
        <end position="302"/>
    </location>
</feature>
<dbReference type="InterPro" id="IPR008271">
    <property type="entry name" value="Ser/Thr_kinase_AS"/>
</dbReference>
<dbReference type="EC" id="2.7.11.1" evidence="2"/>
<evidence type="ECO:0000256" key="16">
    <source>
        <dbReference type="ARBA" id="ARBA00047899"/>
    </source>
</evidence>
<evidence type="ECO:0000256" key="17">
    <source>
        <dbReference type="ARBA" id="ARBA00048679"/>
    </source>
</evidence>
<dbReference type="GO" id="GO:0004674">
    <property type="term" value="F:protein serine/threonine kinase activity"/>
    <property type="evidence" value="ECO:0007669"/>
    <property type="project" value="UniProtKB-KW"/>
</dbReference>
<reference evidence="22" key="2">
    <citation type="submission" date="2021-01" db="UniProtKB">
        <authorList>
            <consortium name="EnsemblPlants"/>
        </authorList>
    </citation>
    <scope>IDENTIFICATION</scope>
</reference>
<dbReference type="Gramene" id="QL05p075476:mrna">
    <property type="protein sequence ID" value="QL05p075476:mrna"/>
    <property type="gene ID" value="QL05p075476"/>
</dbReference>
<dbReference type="PANTHER" id="PTHR27002:SF679">
    <property type="entry name" value="CYSTEINE-RICH RECEPTOR-LIKE PROTEIN KINASE 10 ISOFORM X1"/>
    <property type="match status" value="1"/>
</dbReference>
<dbReference type="InterPro" id="IPR038408">
    <property type="entry name" value="GNK2_sf"/>
</dbReference>
<protein>
    <recommendedName>
        <fullName evidence="2">non-specific serine/threonine protein kinase</fullName>
        <ecNumber evidence="2">2.7.11.1</ecNumber>
    </recommendedName>
</protein>